<dbReference type="KEGG" id="sfu:Sfum_3866"/>
<dbReference type="Proteomes" id="UP000001784">
    <property type="component" value="Chromosome"/>
</dbReference>
<gene>
    <name evidence="1" type="ordered locus">Sfum_3866</name>
</gene>
<organism evidence="1 2">
    <name type="scientific">Syntrophobacter fumaroxidans (strain DSM 10017 / MPOB)</name>
    <dbReference type="NCBI Taxonomy" id="335543"/>
    <lineage>
        <taxon>Bacteria</taxon>
        <taxon>Pseudomonadati</taxon>
        <taxon>Thermodesulfobacteriota</taxon>
        <taxon>Syntrophobacteria</taxon>
        <taxon>Syntrophobacterales</taxon>
        <taxon>Syntrophobacteraceae</taxon>
        <taxon>Syntrophobacter</taxon>
    </lineage>
</organism>
<dbReference type="InParanoid" id="A0LQ33"/>
<dbReference type="RefSeq" id="WP_011700651.1">
    <property type="nucleotide sequence ID" value="NC_008554.1"/>
</dbReference>
<sequence length="205" mass="22544">MRLFPLLVRFATGLMTKRPQWSIIPISILVAASALAWSSPARAEETVLKELTVAGHGVLEFNAPGSWKMTIRPPQKDLPSTVEFTPAAGREFLLMISPMAGPAGDKAFNSMERMRQLMEAEKKHLAPRAEEPALMIDSFGGPQAKGLFLVASDKAPRPGEYKYLIRSCVAVGDLMLSVTFLSHRKESEAMEDALVLLRGVKIRPQ</sequence>
<accession>A0LQ33</accession>
<dbReference type="EMBL" id="CP000478">
    <property type="protein sequence ID" value="ABK19535.1"/>
    <property type="molecule type" value="Genomic_DNA"/>
</dbReference>
<evidence type="ECO:0000313" key="1">
    <source>
        <dbReference type="EMBL" id="ABK19535.1"/>
    </source>
</evidence>
<protein>
    <submittedName>
        <fullName evidence="1">Uncharacterized protein</fullName>
    </submittedName>
</protein>
<name>A0LQ33_SYNFM</name>
<dbReference type="HOGENOM" id="CLU_1336960_0_0_7"/>
<dbReference type="AlphaFoldDB" id="A0LQ33"/>
<reference evidence="1 2" key="1">
    <citation type="submission" date="2006-10" db="EMBL/GenBank/DDBJ databases">
        <title>Complete sequence of Syntrophobacter fumaroxidans MPOB.</title>
        <authorList>
            <consortium name="US DOE Joint Genome Institute"/>
            <person name="Copeland A."/>
            <person name="Lucas S."/>
            <person name="Lapidus A."/>
            <person name="Barry K."/>
            <person name="Detter J.C."/>
            <person name="Glavina del Rio T."/>
            <person name="Hammon N."/>
            <person name="Israni S."/>
            <person name="Pitluck S."/>
            <person name="Goltsman E.G."/>
            <person name="Martinez M."/>
            <person name="Schmutz J."/>
            <person name="Larimer F."/>
            <person name="Land M."/>
            <person name="Hauser L."/>
            <person name="Kyrpides N."/>
            <person name="Kim E."/>
            <person name="Boone D.R."/>
            <person name="Brockman F."/>
            <person name="Culley D."/>
            <person name="Ferry J."/>
            <person name="Gunsalus R."/>
            <person name="McInerney M.J."/>
            <person name="Morrison M."/>
            <person name="Plugge C."/>
            <person name="Rohlin L."/>
            <person name="Scholten J."/>
            <person name="Sieber J."/>
            <person name="Stams A.J.M."/>
            <person name="Worm P."/>
            <person name="Henstra A.M."/>
            <person name="Richardson P."/>
        </authorList>
    </citation>
    <scope>NUCLEOTIDE SEQUENCE [LARGE SCALE GENOMIC DNA]</scope>
    <source>
        <strain evidence="2">DSM 10017 / MPOB</strain>
    </source>
</reference>
<evidence type="ECO:0000313" key="2">
    <source>
        <dbReference type="Proteomes" id="UP000001784"/>
    </source>
</evidence>
<keyword evidence="2" id="KW-1185">Reference proteome</keyword>
<proteinExistence type="predicted"/>